<dbReference type="Pfam" id="PF19480">
    <property type="entry name" value="DUF6016"/>
    <property type="match status" value="1"/>
</dbReference>
<dbReference type="AlphaFoldDB" id="A0A4U9VRN8"/>
<sequence length="162" mass="18422">MKQITAHDLTTMSEQAATLPRLRAHRTLHEELSDPVQRLAIAMEPGTYIRPHRHPQTWELLTPLRGRFVVLQFNDEGVVTQRTLLGEETKVLEMPAFTWHAVLSVDPGGVVFEVKQGPYQAARRRRLYALGSTRRWRGDRSGDALVCHCQSGRSFRTLTPSP</sequence>
<organism evidence="2">
    <name type="scientific">Serratia fonticola</name>
    <dbReference type="NCBI Taxonomy" id="47917"/>
    <lineage>
        <taxon>Bacteria</taxon>
        <taxon>Pseudomonadati</taxon>
        <taxon>Pseudomonadota</taxon>
        <taxon>Gammaproteobacteria</taxon>
        <taxon>Enterobacterales</taxon>
        <taxon>Yersiniaceae</taxon>
        <taxon>Serratia</taxon>
    </lineage>
</organism>
<reference evidence="2" key="1">
    <citation type="submission" date="2019-05" db="EMBL/GenBank/DDBJ databases">
        <authorList>
            <consortium name="Pathogen Informatics"/>
        </authorList>
    </citation>
    <scope>NUCLEOTIDE SEQUENCE [LARGE SCALE GENOMIC DNA]</scope>
    <source>
        <strain evidence="2">NCTC12965</strain>
    </source>
</reference>
<dbReference type="InterPro" id="IPR014710">
    <property type="entry name" value="RmlC-like_jellyroll"/>
</dbReference>
<dbReference type="Gene3D" id="2.60.120.10">
    <property type="entry name" value="Jelly Rolls"/>
    <property type="match status" value="1"/>
</dbReference>
<dbReference type="CDD" id="cd07005">
    <property type="entry name" value="cupin_WbuC-like"/>
    <property type="match status" value="1"/>
</dbReference>
<dbReference type="InterPro" id="IPR011051">
    <property type="entry name" value="RmlC_Cupin_sf"/>
</dbReference>
<dbReference type="InterPro" id="IPR046058">
    <property type="entry name" value="WbuC_cupin"/>
</dbReference>
<dbReference type="SUPFAM" id="SSF51182">
    <property type="entry name" value="RmlC-like cupins"/>
    <property type="match status" value="1"/>
</dbReference>
<evidence type="ECO:0000313" key="2">
    <source>
        <dbReference type="EMBL" id="VTR50086.1"/>
    </source>
</evidence>
<dbReference type="InterPro" id="IPR027565">
    <property type="entry name" value="Cupin_WbuC"/>
</dbReference>
<name>A0A4U9VRN8_SERFO</name>
<dbReference type="EMBL" id="CABEEZ010000121">
    <property type="protein sequence ID" value="VTR50086.1"/>
    <property type="molecule type" value="Genomic_DNA"/>
</dbReference>
<gene>
    <name evidence="2" type="ORF">NCTC12965_05924</name>
</gene>
<feature type="domain" description="Cupin fold metalloprotein WbuC cupin" evidence="1">
    <location>
        <begin position="4"/>
        <end position="85"/>
    </location>
</feature>
<dbReference type="NCBIfam" id="TIGR04366">
    <property type="entry name" value="cupin_WbuC"/>
    <property type="match status" value="1"/>
</dbReference>
<proteinExistence type="predicted"/>
<protein>
    <recommendedName>
        <fullName evidence="1">Cupin fold metalloprotein WbuC cupin domain-containing protein</fullName>
    </recommendedName>
</protein>
<accession>A0A4U9VRN8</accession>
<evidence type="ECO:0000259" key="1">
    <source>
        <dbReference type="Pfam" id="PF19480"/>
    </source>
</evidence>